<evidence type="ECO:0000256" key="3">
    <source>
        <dbReference type="ARBA" id="ARBA00023015"/>
    </source>
</evidence>
<dbReference type="PANTHER" id="PTHR47338">
    <property type="entry name" value="ZN(II)2CYS6 TRANSCRIPTION FACTOR (EUROFUNG)-RELATED"/>
    <property type="match status" value="1"/>
</dbReference>
<dbReference type="CDD" id="cd12148">
    <property type="entry name" value="fungal_TF_MHR"/>
    <property type="match status" value="1"/>
</dbReference>
<feature type="region of interest" description="Disordered" evidence="6">
    <location>
        <begin position="431"/>
        <end position="460"/>
    </location>
</feature>
<feature type="region of interest" description="Disordered" evidence="6">
    <location>
        <begin position="1"/>
        <end position="59"/>
    </location>
</feature>
<proteinExistence type="predicted"/>
<dbReference type="GO" id="GO:0008270">
    <property type="term" value="F:zinc ion binding"/>
    <property type="evidence" value="ECO:0007669"/>
    <property type="project" value="InterPro"/>
</dbReference>
<reference evidence="8" key="1">
    <citation type="submission" date="2023-10" db="EMBL/GenBank/DDBJ databases">
        <authorList>
            <person name="Guldener U."/>
        </authorList>
    </citation>
    <scope>NUCLEOTIDE SEQUENCE</scope>
    <source>
        <strain evidence="8">Mp4</strain>
    </source>
</reference>
<feature type="compositionally biased region" description="Polar residues" evidence="6">
    <location>
        <begin position="451"/>
        <end position="460"/>
    </location>
</feature>
<dbReference type="InterPro" id="IPR050815">
    <property type="entry name" value="TF_fung"/>
</dbReference>
<dbReference type="GO" id="GO:0000981">
    <property type="term" value="F:DNA-binding transcription factor activity, RNA polymerase II-specific"/>
    <property type="evidence" value="ECO:0007669"/>
    <property type="project" value="InterPro"/>
</dbReference>
<feature type="region of interest" description="Disordered" evidence="6">
    <location>
        <begin position="697"/>
        <end position="765"/>
    </location>
</feature>
<accession>A0AAJ4XMK0</accession>
<dbReference type="SMART" id="SM00906">
    <property type="entry name" value="Fungal_trans"/>
    <property type="match status" value="1"/>
</dbReference>
<dbReference type="EMBL" id="OAPG01000008">
    <property type="protein sequence ID" value="SNX85114.1"/>
    <property type="molecule type" value="Genomic_DNA"/>
</dbReference>
<dbReference type="GO" id="GO:0005634">
    <property type="term" value="C:nucleus"/>
    <property type="evidence" value="ECO:0007669"/>
    <property type="project" value="UniProtKB-SubCell"/>
</dbReference>
<dbReference type="PROSITE" id="PS00463">
    <property type="entry name" value="ZN2_CY6_FUNGAL_1"/>
    <property type="match status" value="1"/>
</dbReference>
<evidence type="ECO:0000256" key="4">
    <source>
        <dbReference type="ARBA" id="ARBA00023163"/>
    </source>
</evidence>
<feature type="domain" description="Zn(2)-C6 fungal-type" evidence="7">
    <location>
        <begin position="68"/>
        <end position="97"/>
    </location>
</feature>
<dbReference type="InterPro" id="IPR001138">
    <property type="entry name" value="Zn2Cys6_DnaBD"/>
</dbReference>
<dbReference type="Pfam" id="PF04082">
    <property type="entry name" value="Fungal_trans"/>
    <property type="match status" value="1"/>
</dbReference>
<dbReference type="Pfam" id="PF00172">
    <property type="entry name" value="Zn_clus"/>
    <property type="match status" value="1"/>
</dbReference>
<dbReference type="InterPro" id="IPR036864">
    <property type="entry name" value="Zn2-C6_fun-type_DNA-bd_sf"/>
</dbReference>
<keyword evidence="2" id="KW-0479">Metal-binding</keyword>
<keyword evidence="5" id="KW-0539">Nucleus</keyword>
<evidence type="ECO:0000256" key="6">
    <source>
        <dbReference type="SAM" id="MobiDB-lite"/>
    </source>
</evidence>
<dbReference type="PROSITE" id="PS50048">
    <property type="entry name" value="ZN2_CY6_FUNGAL_2"/>
    <property type="match status" value="1"/>
</dbReference>
<dbReference type="SMART" id="SM00066">
    <property type="entry name" value="GAL4"/>
    <property type="match status" value="1"/>
</dbReference>
<dbReference type="PANTHER" id="PTHR47338:SF23">
    <property type="entry name" value="ZN(II)2CYS6 TRANSCRIPTION FACTOR (EUROFUNG)"/>
    <property type="match status" value="1"/>
</dbReference>
<protein>
    <recommendedName>
        <fullName evidence="7">Zn(2)-C6 fungal-type domain-containing protein</fullName>
    </recommendedName>
</protein>
<evidence type="ECO:0000256" key="5">
    <source>
        <dbReference type="ARBA" id="ARBA00023242"/>
    </source>
</evidence>
<organism evidence="8 9">
    <name type="scientific">Melanopsichium pennsylvanicum</name>
    <dbReference type="NCBI Taxonomy" id="63383"/>
    <lineage>
        <taxon>Eukaryota</taxon>
        <taxon>Fungi</taxon>
        <taxon>Dikarya</taxon>
        <taxon>Basidiomycota</taxon>
        <taxon>Ustilaginomycotina</taxon>
        <taxon>Ustilaginomycetes</taxon>
        <taxon>Ustilaginales</taxon>
        <taxon>Ustilaginaceae</taxon>
        <taxon>Melanopsichium</taxon>
    </lineage>
</organism>
<dbReference type="CDD" id="cd00067">
    <property type="entry name" value="GAL4"/>
    <property type="match status" value="1"/>
</dbReference>
<evidence type="ECO:0000313" key="9">
    <source>
        <dbReference type="Proteomes" id="UP001294444"/>
    </source>
</evidence>
<dbReference type="Proteomes" id="UP001294444">
    <property type="component" value="Unassembled WGS sequence"/>
</dbReference>
<dbReference type="SUPFAM" id="SSF57701">
    <property type="entry name" value="Zn2/Cys6 DNA-binding domain"/>
    <property type="match status" value="1"/>
</dbReference>
<dbReference type="GO" id="GO:0003677">
    <property type="term" value="F:DNA binding"/>
    <property type="evidence" value="ECO:0007669"/>
    <property type="project" value="InterPro"/>
</dbReference>
<feature type="compositionally biased region" description="Basic residues" evidence="6">
    <location>
        <begin position="16"/>
        <end position="25"/>
    </location>
</feature>
<comment type="subcellular location">
    <subcellularLocation>
        <location evidence="1">Nucleus</location>
    </subcellularLocation>
</comment>
<sequence>MVEKRTATSKVTAMRGAKKRRRTAKHNGDVVGTSEDSQDSNLDDDDDNHHSNDDGGASLDAAETSTVACQNCRKRKSKCSKTQPCFQCVKLNVSCLYTDRGRPGMKIGAVEALANRLSNLEQMFLGQGLLFQSYLLGDQGQQSSGASSLAAQSSRLRETYLGSARAALKPARSPSTTRIANTDVATPDVSGISSRPTTVAIPQRTRLPPPQIVDGVVEWYFAQVHRWIPILDRQQFEENLRRQYNSRTSNIVLLAMLSIGLRLWQDPAADPYRAASAEHRSAVLLSGMESVSIETLQALAIVAFDIIGSGHGPSAWSVIGSMARTVEQIRLNAEEEASDADRSELPANEVLLRRIRFLRPSQNWVEEEERRRLFWSIFMMDRFCSVTTGWSNSLSILHCRRRLPCEGSLWRLRTLVHTPFFGDGVKAQFLSRDSSPRPPGSPQEGAHHQHNATSSEQDSSTDSIGGFAYCIEATETLNLVTKFLLQHSLAFKEQKEAQRWLMRFRDLDLRLIKWRFFLPEKWRDASAPNQDGILDPNLVLAHLTHNTAVIQLHQSVAFQPSQLRQFSVELPQASSLHSCLAAANEIGTIARHFLDQEAGIVSPQVAVCLFIAARSLLTHSKVCHVPVHSSFETLSAALQLVSERWVSPHRMVAREEADRPLPNLASRLSERLLVAKESLCTVGKVPPAMNIEQPVYSDHAARSRANSLGPELDPEARGQQFPQQAGSSVGRSNGNLHVPGQLDHPSFRAAEPDGSNGHPGLLDASSHTVGDAQMIDPDFTLFTLLPDFFDPVQAPLMSTAGPSDPTQKNEDRSERSLWQTAHSPGASLMHHHAPQLDRESCNGSNTESVSEVDDMLGMLLRNQSQLYGQDFRVSHFDSVLTGMRGAQHPQ</sequence>
<keyword evidence="9" id="KW-1185">Reference proteome</keyword>
<keyword evidence="3" id="KW-0805">Transcription regulation</keyword>
<gene>
    <name evidence="8" type="ORF">MEPE_03823</name>
</gene>
<evidence type="ECO:0000256" key="1">
    <source>
        <dbReference type="ARBA" id="ARBA00004123"/>
    </source>
</evidence>
<evidence type="ECO:0000259" key="7">
    <source>
        <dbReference type="PROSITE" id="PS50048"/>
    </source>
</evidence>
<feature type="region of interest" description="Disordered" evidence="6">
    <location>
        <begin position="795"/>
        <end position="817"/>
    </location>
</feature>
<keyword evidence="4" id="KW-0804">Transcription</keyword>
<dbReference type="Gene3D" id="4.10.240.10">
    <property type="entry name" value="Zn(2)-C6 fungal-type DNA-binding domain"/>
    <property type="match status" value="1"/>
</dbReference>
<name>A0AAJ4XMK0_9BASI</name>
<dbReference type="AlphaFoldDB" id="A0AAJ4XMK0"/>
<dbReference type="GO" id="GO:0006351">
    <property type="term" value="P:DNA-templated transcription"/>
    <property type="evidence" value="ECO:0007669"/>
    <property type="project" value="InterPro"/>
</dbReference>
<feature type="compositionally biased region" description="Polar residues" evidence="6">
    <location>
        <begin position="720"/>
        <end position="735"/>
    </location>
</feature>
<dbReference type="InterPro" id="IPR007219">
    <property type="entry name" value="XnlR_reg_dom"/>
</dbReference>
<feature type="compositionally biased region" description="Acidic residues" evidence="6">
    <location>
        <begin position="36"/>
        <end position="46"/>
    </location>
</feature>
<comment type="caution">
    <text evidence="8">The sequence shown here is derived from an EMBL/GenBank/DDBJ whole genome shotgun (WGS) entry which is preliminary data.</text>
</comment>
<evidence type="ECO:0000313" key="8">
    <source>
        <dbReference type="EMBL" id="SNX85114.1"/>
    </source>
</evidence>
<evidence type="ECO:0000256" key="2">
    <source>
        <dbReference type="ARBA" id="ARBA00022723"/>
    </source>
</evidence>